<keyword evidence="2 4" id="KW-0167">Capsid protein</keyword>
<dbReference type="GO" id="GO:0019028">
    <property type="term" value="C:viral capsid"/>
    <property type="evidence" value="ECO:0007669"/>
    <property type="project" value="UniProtKB-KW"/>
</dbReference>
<organism evidence="4 5">
    <name type="scientific">ssRNA phage ESE029</name>
    <dbReference type="NCBI Taxonomy" id="2786005"/>
    <lineage>
        <taxon>Viruses</taxon>
        <taxon>Riboviria</taxon>
        <taxon>Orthornavirae</taxon>
        <taxon>Lenarviricota</taxon>
        <taxon>Leviviricetes</taxon>
        <taxon>Norzivirales</taxon>
        <taxon>Fiersviridae</taxon>
        <taxon>Lohngkovirus</taxon>
        <taxon>Lohngkovirus defluviicola</taxon>
        <taxon>Brudgevirus defluviicola</taxon>
    </lineage>
</organism>
<reference evidence="4" key="1">
    <citation type="submission" date="2020-09" db="EMBL/GenBank/DDBJ databases">
        <title>Leviviricetes taxonomy.</title>
        <authorList>
            <person name="Stockdale S.R."/>
            <person name="Callanan J."/>
            <person name="Adriaenssens E.M."/>
            <person name="Kuhn J.H."/>
            <person name="Rumnieks J."/>
            <person name="Shkoporov A."/>
            <person name="Draper L.A."/>
            <person name="Ross P."/>
            <person name="Hill C."/>
        </authorList>
    </citation>
    <scope>NUCLEOTIDE SEQUENCE</scope>
</reference>
<evidence type="ECO:0000256" key="3">
    <source>
        <dbReference type="ARBA" id="ARBA00022844"/>
    </source>
</evidence>
<protein>
    <submittedName>
        <fullName evidence="4">Coat protein</fullName>
    </submittedName>
</protein>
<accession>A0A8S5KX80</accession>
<name>A0A8S5KX80_9VIRU</name>
<dbReference type="InterPro" id="IPR015954">
    <property type="entry name" value="Phage_RNA-type_capsid"/>
</dbReference>
<comment type="subcellular location">
    <subcellularLocation>
        <location evidence="1">Virion</location>
    </subcellularLocation>
</comment>
<dbReference type="Proteomes" id="UP000681311">
    <property type="component" value="Segment"/>
</dbReference>
<evidence type="ECO:0000313" key="5">
    <source>
        <dbReference type="Proteomes" id="UP000681311"/>
    </source>
</evidence>
<sequence>MPSIANVTIKKNDGTTDIVYTAQAPSSGDGVPAVWKATSIGNAPAHQPEFRLSSREAGKGAKRALRSTYVYPHIATNSTTGLTTVVDRASADTNWNFPKGMPQADINEFVSQYANMLVSTLVKDCVKGGYAAS</sequence>
<evidence type="ECO:0000256" key="1">
    <source>
        <dbReference type="ARBA" id="ARBA00004328"/>
    </source>
</evidence>
<gene>
    <name evidence="4" type="primary">ESE029_3</name>
</gene>
<dbReference type="GeneID" id="80398086"/>
<dbReference type="KEGG" id="vg:80398086"/>
<keyword evidence="5" id="KW-1185">Reference proteome</keyword>
<evidence type="ECO:0000256" key="2">
    <source>
        <dbReference type="ARBA" id="ARBA00022561"/>
    </source>
</evidence>
<dbReference type="RefSeq" id="YP_010769153.1">
    <property type="nucleotide sequence ID" value="NC_073892.1"/>
</dbReference>
<evidence type="ECO:0000313" key="4">
    <source>
        <dbReference type="EMBL" id="DAD49910.1"/>
    </source>
</evidence>
<keyword evidence="3" id="KW-0946">Virion</keyword>
<dbReference type="Gene3D" id="3.30.380.10">
    <property type="entry name" value="MS2 Viral Coat Protein"/>
    <property type="match status" value="1"/>
</dbReference>
<proteinExistence type="predicted"/>
<dbReference type="EMBL" id="BK013377">
    <property type="protein sequence ID" value="DAD49910.1"/>
    <property type="molecule type" value="Genomic_RNA"/>
</dbReference>